<feature type="compositionally biased region" description="Polar residues" evidence="8">
    <location>
        <begin position="454"/>
        <end position="470"/>
    </location>
</feature>
<proteinExistence type="inferred from homology"/>
<keyword evidence="11" id="KW-1185">Reference proteome</keyword>
<name>A0A1E4T6X1_9ASCO</name>
<evidence type="ECO:0000256" key="7">
    <source>
        <dbReference type="RuleBase" id="RU364059"/>
    </source>
</evidence>
<organism evidence="10 11">
    <name type="scientific">[Candida] arabinofermentans NRRL YB-2248</name>
    <dbReference type="NCBI Taxonomy" id="983967"/>
    <lineage>
        <taxon>Eukaryota</taxon>
        <taxon>Fungi</taxon>
        <taxon>Dikarya</taxon>
        <taxon>Ascomycota</taxon>
        <taxon>Saccharomycotina</taxon>
        <taxon>Pichiomycetes</taxon>
        <taxon>Pichiales</taxon>
        <taxon>Pichiaceae</taxon>
        <taxon>Ogataea</taxon>
        <taxon>Ogataea/Candida clade</taxon>
    </lineage>
</organism>
<keyword evidence="4 7" id="KW-0010">Activator</keyword>
<dbReference type="OrthoDB" id="5310959at2759"/>
<comment type="function">
    <text evidence="7">Component of the Mediator complex, a coactivator involved in the regulated transcription of nearly all RNA polymerase II-dependent genes. Mediator functions as a bridge to convey information from gene-specific regulatory proteins to the basal RNA polymerase II transcription machinery. Mediator is recruited to promoters by direct interactions with regulatory proteins and serves as a scaffold for the assembly of a functional preinitiation complex with RNA polymerase II and the general transcription factors.</text>
</comment>
<evidence type="ECO:0000256" key="8">
    <source>
        <dbReference type="SAM" id="MobiDB-lite"/>
    </source>
</evidence>
<evidence type="ECO:0000256" key="6">
    <source>
        <dbReference type="ARBA" id="ARBA00023242"/>
    </source>
</evidence>
<dbReference type="PANTHER" id="PTHR35041">
    <property type="entry name" value="MEDIATOR OF RNA POLYMERASE II TRANSCRIPTION SUBUNIT 1"/>
    <property type="match status" value="1"/>
</dbReference>
<dbReference type="GO" id="GO:0045944">
    <property type="term" value="P:positive regulation of transcription by RNA polymerase II"/>
    <property type="evidence" value="ECO:0007669"/>
    <property type="project" value="UniProtKB-ARBA"/>
</dbReference>
<evidence type="ECO:0000313" key="10">
    <source>
        <dbReference type="EMBL" id="ODV87408.1"/>
    </source>
</evidence>
<evidence type="ECO:0000256" key="3">
    <source>
        <dbReference type="ARBA" id="ARBA00023015"/>
    </source>
</evidence>
<feature type="region of interest" description="Disordered" evidence="8">
    <location>
        <begin position="454"/>
        <end position="478"/>
    </location>
</feature>
<evidence type="ECO:0000256" key="5">
    <source>
        <dbReference type="ARBA" id="ARBA00023163"/>
    </source>
</evidence>
<reference evidence="11" key="1">
    <citation type="submission" date="2016-04" db="EMBL/GenBank/DDBJ databases">
        <title>Comparative genomics of biotechnologically important yeasts.</title>
        <authorList>
            <consortium name="DOE Joint Genome Institute"/>
            <person name="Riley R."/>
            <person name="Haridas S."/>
            <person name="Wolfe K.H."/>
            <person name="Lopes M.R."/>
            <person name="Hittinger C.T."/>
            <person name="Goker M."/>
            <person name="Salamov A."/>
            <person name="Wisecaver J."/>
            <person name="Long T.M."/>
            <person name="Aerts A.L."/>
            <person name="Barry K."/>
            <person name="Choi C."/>
            <person name="Clum A."/>
            <person name="Coughlan A.Y."/>
            <person name="Deshpande S."/>
            <person name="Douglass A.P."/>
            <person name="Hanson S.J."/>
            <person name="Klenk H.-P."/>
            <person name="Labutti K."/>
            <person name="Lapidus A."/>
            <person name="Lindquist E."/>
            <person name="Lipzen A."/>
            <person name="Meier-Kolthoff J.P."/>
            <person name="Ohm R.A."/>
            <person name="Otillar R.P."/>
            <person name="Pangilinan J."/>
            <person name="Peng Y."/>
            <person name="Rokas A."/>
            <person name="Rosa C.A."/>
            <person name="Scheuner C."/>
            <person name="Sibirny A.A."/>
            <person name="Slot J.C."/>
            <person name="Stielow J.B."/>
            <person name="Sun H."/>
            <person name="Kurtzman C.P."/>
            <person name="Blackwell M."/>
            <person name="Grigoriev I.V."/>
            <person name="Jeffries T.W."/>
        </authorList>
    </citation>
    <scope>NUCLEOTIDE SEQUENCE [LARGE SCALE GENOMIC DNA]</scope>
    <source>
        <strain evidence="11">NRRL YB-2248</strain>
    </source>
</reference>
<dbReference type="EMBL" id="KV453848">
    <property type="protein sequence ID" value="ODV87408.1"/>
    <property type="molecule type" value="Genomic_DNA"/>
</dbReference>
<keyword evidence="6 7" id="KW-0539">Nucleus</keyword>
<dbReference type="PANTHER" id="PTHR35041:SF4">
    <property type="entry name" value="MEDIATOR OF RNA POLYMERASE II TRANSCRIPTION SUBUNIT 1"/>
    <property type="match status" value="1"/>
</dbReference>
<keyword evidence="5 7" id="KW-0804">Transcription</keyword>
<evidence type="ECO:0000256" key="1">
    <source>
        <dbReference type="ARBA" id="ARBA00004123"/>
    </source>
</evidence>
<keyword evidence="3 7" id="KW-0805">Transcription regulation</keyword>
<dbReference type="Proteomes" id="UP000094801">
    <property type="component" value="Unassembled WGS sequence"/>
</dbReference>
<comment type="similarity">
    <text evidence="2 7">Belongs to the Mediator complex subunit 1 family.</text>
</comment>
<comment type="subcellular location">
    <subcellularLocation>
        <location evidence="1 7">Nucleus</location>
    </subcellularLocation>
</comment>
<sequence length="571" mass="65157">MPTVDPELIAPLSKISDILLKRPGKVTVEGIKRLSNIYGFETFDDTLTVNENSSSNNMIYSYGSTTSNAGTPMGKNDTNVQIIDRLSLSGKILLLDIDFQNDSVHNVSLSSAVKVQPIDEITYDFLEGYGEFQKVENILLRNLQSKTLDQFNRNLRILSQFDRLSLSAPYDLFNLFNLLAYNLLQVYDYTLNIPASVTERSTVLTHDEKIKDLQEGYYGLGRVLMNQQVRIGLFLKIWEDNRFINRYIFDTKQIKTNQSLHPYLIHFKITENNKLDNDLLDSESLTGSANNAGSSSSNNGLKDEVKMKWFENGEWLINKQDSALISNLNLLVLEFCPNIWIPEDLLIELGLTDYEVITESNEFLNYDIAGYDDKLDEFYKCINAGHYKELRISGELNATKKLKLNFLVGCEFIKLYKIKFNRLDKLVKFVSTIRSWCLLNNLIRNLLNHEISTTTGSSATMEEQQANNGAPKSEENEEENVLELQDDLRLNDIIKENISLVDIQDSNVQQQPSSDSFNNSLCVLSVEVLKTDEIRILYKNIVLKIKDGDIYCDDERIAKIVTKTEELAAVI</sequence>
<dbReference type="InterPro" id="IPR019680">
    <property type="entry name" value="Mediator_Med1"/>
</dbReference>
<evidence type="ECO:0000256" key="2">
    <source>
        <dbReference type="ARBA" id="ARBA00006210"/>
    </source>
</evidence>
<dbReference type="AlphaFoldDB" id="A0A1E4T6X1"/>
<protein>
    <recommendedName>
        <fullName evidence="7">Mediator of RNA polymerase II transcription subunit 1</fullName>
    </recommendedName>
    <alternativeName>
        <fullName evidence="7">Mediator complex subunit 1</fullName>
    </alternativeName>
</protein>
<feature type="domain" description="Mediator complex subunit Med1" evidence="9">
    <location>
        <begin position="15"/>
        <end position="446"/>
    </location>
</feature>
<dbReference type="Pfam" id="PF10744">
    <property type="entry name" value="Med1"/>
    <property type="match status" value="1"/>
</dbReference>
<dbReference type="GO" id="GO:0016592">
    <property type="term" value="C:mediator complex"/>
    <property type="evidence" value="ECO:0007669"/>
    <property type="project" value="InterPro"/>
</dbReference>
<evidence type="ECO:0000313" key="11">
    <source>
        <dbReference type="Proteomes" id="UP000094801"/>
    </source>
</evidence>
<dbReference type="STRING" id="983967.A0A1E4T6X1"/>
<gene>
    <name evidence="10" type="ORF">CANARDRAFT_5944</name>
</gene>
<accession>A0A1E4T6X1</accession>
<evidence type="ECO:0000259" key="9">
    <source>
        <dbReference type="Pfam" id="PF10744"/>
    </source>
</evidence>
<evidence type="ECO:0000256" key="4">
    <source>
        <dbReference type="ARBA" id="ARBA00023159"/>
    </source>
</evidence>
<dbReference type="GO" id="GO:0003712">
    <property type="term" value="F:transcription coregulator activity"/>
    <property type="evidence" value="ECO:0007669"/>
    <property type="project" value="InterPro"/>
</dbReference>